<gene>
    <name evidence="2" type="ORF">HER15_12500</name>
</gene>
<dbReference type="AlphaFoldDB" id="A0AAE9MRC9"/>
<dbReference type="PROSITE" id="PS51257">
    <property type="entry name" value="PROKAR_LIPOPROTEIN"/>
    <property type="match status" value="1"/>
</dbReference>
<dbReference type="Proteomes" id="UP001056837">
    <property type="component" value="Chromosome"/>
</dbReference>
<reference evidence="2" key="1">
    <citation type="submission" date="2020-04" db="EMBL/GenBank/DDBJ databases">
        <title>Tenacibaculum mesophilum bac2.</title>
        <authorList>
            <person name="Li M."/>
        </authorList>
    </citation>
    <scope>NUCLEOTIDE SEQUENCE</scope>
    <source>
        <strain evidence="2">Bac2</strain>
    </source>
</reference>
<evidence type="ECO:0000256" key="1">
    <source>
        <dbReference type="SAM" id="SignalP"/>
    </source>
</evidence>
<dbReference type="RefSeq" id="WP_047788586.1">
    <property type="nucleotide sequence ID" value="NZ_CP050861.1"/>
</dbReference>
<dbReference type="Pfam" id="PF16267">
    <property type="entry name" value="DUF4920"/>
    <property type="match status" value="1"/>
</dbReference>
<proteinExistence type="predicted"/>
<accession>A0AAE9MRC9</accession>
<organism evidence="2 3">
    <name type="scientific">Tenacibaculum mesophilum</name>
    <dbReference type="NCBI Taxonomy" id="104268"/>
    <lineage>
        <taxon>Bacteria</taxon>
        <taxon>Pseudomonadati</taxon>
        <taxon>Bacteroidota</taxon>
        <taxon>Flavobacteriia</taxon>
        <taxon>Flavobacteriales</taxon>
        <taxon>Flavobacteriaceae</taxon>
        <taxon>Tenacibaculum</taxon>
    </lineage>
</organism>
<sequence>MKRLLVFATLLSVMFSACKTEKKDAAPAANGIKEQKIAYASFGDEITDSNAISAEEMRIKFKNLKKGDTLNIKFTSTINEVCKKKGCWMKLDLGEEQESMVRFKDYGFFMPLNADNKEVVVNGKAFVTEISVDELKHYAKDAGKSEEEIAKIIEPKYTYAFEADGVLMKK</sequence>
<feature type="chain" id="PRO_5042200989" evidence="1">
    <location>
        <begin position="20"/>
        <end position="170"/>
    </location>
</feature>
<dbReference type="InterPro" id="IPR032577">
    <property type="entry name" value="DUF4920"/>
</dbReference>
<evidence type="ECO:0000313" key="3">
    <source>
        <dbReference type="Proteomes" id="UP001056837"/>
    </source>
</evidence>
<name>A0AAE9MRC9_9FLAO</name>
<feature type="signal peptide" evidence="1">
    <location>
        <begin position="1"/>
        <end position="19"/>
    </location>
</feature>
<evidence type="ECO:0000313" key="2">
    <source>
        <dbReference type="EMBL" id="UTD16238.1"/>
    </source>
</evidence>
<protein>
    <submittedName>
        <fullName evidence="2">DUF4920 domain-containing protein</fullName>
    </submittedName>
</protein>
<keyword evidence="1" id="KW-0732">Signal</keyword>
<dbReference type="EMBL" id="CP050861">
    <property type="protein sequence ID" value="UTD16238.1"/>
    <property type="molecule type" value="Genomic_DNA"/>
</dbReference>